<gene>
    <name evidence="1" type="ORF">ACFYXI_39130</name>
</gene>
<dbReference type="Pfam" id="PF00702">
    <property type="entry name" value="Hydrolase"/>
    <property type="match status" value="1"/>
</dbReference>
<organism evidence="1 2">
    <name type="scientific">Microtetraspora malaysiensis</name>
    <dbReference type="NCBI Taxonomy" id="161358"/>
    <lineage>
        <taxon>Bacteria</taxon>
        <taxon>Bacillati</taxon>
        <taxon>Actinomycetota</taxon>
        <taxon>Actinomycetes</taxon>
        <taxon>Streptosporangiales</taxon>
        <taxon>Streptosporangiaceae</taxon>
        <taxon>Microtetraspora</taxon>
    </lineage>
</organism>
<dbReference type="InterPro" id="IPR023198">
    <property type="entry name" value="PGP-like_dom2"/>
</dbReference>
<dbReference type="GO" id="GO:0016787">
    <property type="term" value="F:hydrolase activity"/>
    <property type="evidence" value="ECO:0007669"/>
    <property type="project" value="UniProtKB-KW"/>
</dbReference>
<evidence type="ECO:0000313" key="2">
    <source>
        <dbReference type="Proteomes" id="UP001602013"/>
    </source>
</evidence>
<dbReference type="PANTHER" id="PTHR43611:SF3">
    <property type="entry name" value="FLAVIN MONONUCLEOTIDE HYDROLASE 1, CHLOROPLATIC"/>
    <property type="match status" value="1"/>
</dbReference>
<dbReference type="Gene3D" id="3.40.50.1000">
    <property type="entry name" value="HAD superfamily/HAD-like"/>
    <property type="match status" value="1"/>
</dbReference>
<dbReference type="Proteomes" id="UP001602013">
    <property type="component" value="Unassembled WGS sequence"/>
</dbReference>
<name>A0ABW6T2W0_9ACTN</name>
<comment type="caution">
    <text evidence="1">The sequence shown here is derived from an EMBL/GenBank/DDBJ whole genome shotgun (WGS) entry which is preliminary data.</text>
</comment>
<dbReference type="Gene3D" id="1.10.150.240">
    <property type="entry name" value="Putative phosphatase, domain 2"/>
    <property type="match status" value="1"/>
</dbReference>
<evidence type="ECO:0000313" key="1">
    <source>
        <dbReference type="EMBL" id="MFF3671615.1"/>
    </source>
</evidence>
<reference evidence="1 2" key="1">
    <citation type="submission" date="2024-10" db="EMBL/GenBank/DDBJ databases">
        <title>The Natural Products Discovery Center: Release of the First 8490 Sequenced Strains for Exploring Actinobacteria Biosynthetic Diversity.</title>
        <authorList>
            <person name="Kalkreuter E."/>
            <person name="Kautsar S.A."/>
            <person name="Yang D."/>
            <person name="Bader C.D."/>
            <person name="Teijaro C.N."/>
            <person name="Fluegel L."/>
            <person name="Davis C.M."/>
            <person name="Simpson J.R."/>
            <person name="Lauterbach L."/>
            <person name="Steele A.D."/>
            <person name="Gui C."/>
            <person name="Meng S."/>
            <person name="Li G."/>
            <person name="Viehrig K."/>
            <person name="Ye F."/>
            <person name="Su P."/>
            <person name="Kiefer A.F."/>
            <person name="Nichols A."/>
            <person name="Cepeda A.J."/>
            <person name="Yan W."/>
            <person name="Fan B."/>
            <person name="Jiang Y."/>
            <person name="Adhikari A."/>
            <person name="Zheng C.-J."/>
            <person name="Schuster L."/>
            <person name="Cowan T.M."/>
            <person name="Smanski M.J."/>
            <person name="Chevrette M.G."/>
            <person name="De Carvalho L.P.S."/>
            <person name="Shen B."/>
        </authorList>
    </citation>
    <scope>NUCLEOTIDE SEQUENCE [LARGE SCALE GENOMIC DNA]</scope>
    <source>
        <strain evidence="1 2">NPDC002173</strain>
    </source>
</reference>
<sequence length="204" mass="21876">MRSPDALLCDMNGLFRHWRNAGARAGETAAGLPTGTLDVYAYQHPSYDEAKVGILTDQEWADDVQGRLVNDFGPHAKAAIPPWRADRGEVDAVMVDLLGQARQHLPVAVLSNCTNALHSDLAHHGIEFDFVFPSADIGAVKPTPQAYLTAASRMGVAPERLYFFDDQEAFVAGAVGAGLDGELFIGAAAFAKTLDRLGIKVAFP</sequence>
<dbReference type="InterPro" id="IPR006439">
    <property type="entry name" value="HAD-SF_hydro_IA"/>
</dbReference>
<dbReference type="SUPFAM" id="SSF56784">
    <property type="entry name" value="HAD-like"/>
    <property type="match status" value="1"/>
</dbReference>
<proteinExistence type="predicted"/>
<keyword evidence="2" id="KW-1185">Reference proteome</keyword>
<accession>A0ABW6T2W0</accession>
<protein>
    <submittedName>
        <fullName evidence="1">HAD-IA family hydrolase</fullName>
    </submittedName>
</protein>
<dbReference type="EMBL" id="JBIASD010000050">
    <property type="protein sequence ID" value="MFF3671615.1"/>
    <property type="molecule type" value="Genomic_DNA"/>
</dbReference>
<dbReference type="RefSeq" id="WP_387417783.1">
    <property type="nucleotide sequence ID" value="NZ_JBIASD010000050.1"/>
</dbReference>
<keyword evidence="1" id="KW-0378">Hydrolase</keyword>
<dbReference type="NCBIfam" id="TIGR01509">
    <property type="entry name" value="HAD-SF-IA-v3"/>
    <property type="match status" value="1"/>
</dbReference>
<dbReference type="PANTHER" id="PTHR43611">
    <property type="entry name" value="ALPHA-D-GLUCOSE 1-PHOSPHATE PHOSPHATASE"/>
    <property type="match status" value="1"/>
</dbReference>
<dbReference type="InterPro" id="IPR023214">
    <property type="entry name" value="HAD_sf"/>
</dbReference>
<dbReference type="InterPro" id="IPR036412">
    <property type="entry name" value="HAD-like_sf"/>
</dbReference>